<dbReference type="InterPro" id="IPR010455">
    <property type="entry name" value="Phage_82_GpQ"/>
</dbReference>
<dbReference type="AlphaFoldDB" id="A0A848MF16"/>
<dbReference type="EMBL" id="JAADJU010000004">
    <property type="protein sequence ID" value="NMP26868.1"/>
    <property type="molecule type" value="Genomic_DNA"/>
</dbReference>
<organism evidence="1 2">
    <name type="scientific">Rouxiella aceris</name>
    <dbReference type="NCBI Taxonomy" id="2703884"/>
    <lineage>
        <taxon>Bacteria</taxon>
        <taxon>Pseudomonadati</taxon>
        <taxon>Pseudomonadota</taxon>
        <taxon>Gammaproteobacteria</taxon>
        <taxon>Enterobacterales</taxon>
        <taxon>Yersiniaceae</taxon>
        <taxon>Rouxiella</taxon>
    </lineage>
</organism>
<evidence type="ECO:0000313" key="2">
    <source>
        <dbReference type="Proteomes" id="UP000585363"/>
    </source>
</evidence>
<sequence length="228" mass="26311">MNDQYLQYIRDALTLATADFSGRTKGQLVALVEQLQYTNDRYPRKRQVVIDEVTGKKITLTNSPVPGKQSHAKGTSIPLVMELEFSTASWRRALSVLPEQQLAWLSWCYGYNLKFDYQVSIVKHAWAVFELSRAKSLSKKTIEKLGSLVWLAAQDYREIIMGRDNYQYADLAAMMGITKQSFNFTYRDHWDSFMGIFSVLDRDALHELAKTRSTQKKDNSQKMLAKLY</sequence>
<proteinExistence type="predicted"/>
<name>A0A848MF16_9GAMM</name>
<dbReference type="RefSeq" id="WP_169402576.1">
    <property type="nucleotide sequence ID" value="NZ_JAADJU010000004.1"/>
</dbReference>
<keyword evidence="2" id="KW-1185">Reference proteome</keyword>
<reference evidence="1 2" key="2">
    <citation type="submission" date="2020-06" db="EMBL/GenBank/DDBJ databases">
        <title>Polyphasic characterization of a Rahnella strain isolated from tree sap.</title>
        <authorList>
            <person name="Kim I.S."/>
        </authorList>
    </citation>
    <scope>NUCLEOTIDE SEQUENCE [LARGE SCALE GENOMIC DNA]</scope>
    <source>
        <strain evidence="1 2">SAP-1</strain>
    </source>
</reference>
<gene>
    <name evidence="1" type="ORF">GW590_08325</name>
</gene>
<comment type="caution">
    <text evidence="1">The sequence shown here is derived from an EMBL/GenBank/DDBJ whole genome shotgun (WGS) entry which is preliminary data.</text>
</comment>
<dbReference type="Pfam" id="PF06323">
    <property type="entry name" value="Phage_antiter_Q"/>
    <property type="match status" value="1"/>
</dbReference>
<evidence type="ECO:0000313" key="1">
    <source>
        <dbReference type="EMBL" id="NMP26868.1"/>
    </source>
</evidence>
<accession>A0A848MF16</accession>
<protein>
    <submittedName>
        <fullName evidence="1">Antiterminator</fullName>
    </submittedName>
</protein>
<reference evidence="1 2" key="1">
    <citation type="submission" date="2020-01" db="EMBL/GenBank/DDBJ databases">
        <authorList>
            <person name="Lee S.D."/>
        </authorList>
    </citation>
    <scope>NUCLEOTIDE SEQUENCE [LARGE SCALE GENOMIC DNA]</scope>
    <source>
        <strain evidence="1 2">SAP-1</strain>
    </source>
</reference>
<dbReference type="Proteomes" id="UP000585363">
    <property type="component" value="Unassembled WGS sequence"/>
</dbReference>